<reference evidence="2 3" key="1">
    <citation type="submission" date="2018-05" db="EMBL/GenBank/DDBJ databases">
        <title>Genomic Encyclopedia of Type Strains, Phase IV (KMG-IV): sequencing the most valuable type-strain genomes for metagenomic binning, comparative biology and taxonomic classification.</title>
        <authorList>
            <person name="Goeker M."/>
        </authorList>
    </citation>
    <scope>NUCLEOTIDE SEQUENCE [LARGE SCALE GENOMIC DNA]</scope>
    <source>
        <strain evidence="2 3">DSM 28556</strain>
    </source>
</reference>
<dbReference type="InterPro" id="IPR016181">
    <property type="entry name" value="Acyl_CoA_acyltransferase"/>
</dbReference>
<organism evidence="2 3">
    <name type="scientific">Pseudogracilibacillus auburnensis</name>
    <dbReference type="NCBI Taxonomy" id="1494959"/>
    <lineage>
        <taxon>Bacteria</taxon>
        <taxon>Bacillati</taxon>
        <taxon>Bacillota</taxon>
        <taxon>Bacilli</taxon>
        <taxon>Bacillales</taxon>
        <taxon>Bacillaceae</taxon>
        <taxon>Pseudogracilibacillus</taxon>
    </lineage>
</organism>
<keyword evidence="3" id="KW-1185">Reference proteome</keyword>
<evidence type="ECO:0000259" key="1">
    <source>
        <dbReference type="PROSITE" id="PS51186"/>
    </source>
</evidence>
<comment type="caution">
    <text evidence="2">The sequence shown here is derived from an EMBL/GenBank/DDBJ whole genome shotgun (WGS) entry which is preliminary data.</text>
</comment>
<dbReference type="AlphaFoldDB" id="A0A2V3W1U5"/>
<evidence type="ECO:0000313" key="2">
    <source>
        <dbReference type="EMBL" id="PXW87078.1"/>
    </source>
</evidence>
<accession>A0A2V3W1U5</accession>
<dbReference type="Pfam" id="PF13673">
    <property type="entry name" value="Acetyltransf_10"/>
    <property type="match status" value="1"/>
</dbReference>
<dbReference type="Proteomes" id="UP000247978">
    <property type="component" value="Unassembled WGS sequence"/>
</dbReference>
<dbReference type="Gene3D" id="3.40.630.30">
    <property type="match status" value="1"/>
</dbReference>
<gene>
    <name evidence="2" type="ORF">DFR56_106148</name>
</gene>
<sequence length="141" mass="16593">MMSTRIVETEQEKNKIYHIRKTVFVEEQHVPIEEEIDQYEEEAIHFICYEKDQAVGAGRLRFIDQCGKLERICILKPHRGKSYGKEIIERMENEIVKHGYAKAKLHAQTHAKNFYERLGYEVVSEEFMDAGIPHVAMVKQL</sequence>
<dbReference type="PROSITE" id="PS51186">
    <property type="entry name" value="GNAT"/>
    <property type="match status" value="1"/>
</dbReference>
<proteinExistence type="predicted"/>
<keyword evidence="2" id="KW-0012">Acyltransferase</keyword>
<feature type="domain" description="N-acetyltransferase" evidence="1">
    <location>
        <begin position="2"/>
        <end position="141"/>
    </location>
</feature>
<name>A0A2V3W1U5_9BACI</name>
<protein>
    <submittedName>
        <fullName evidence="2">Putative GNAT family N-acyltransferase</fullName>
    </submittedName>
</protein>
<evidence type="ECO:0000313" key="3">
    <source>
        <dbReference type="Proteomes" id="UP000247978"/>
    </source>
</evidence>
<dbReference type="SUPFAM" id="SSF55729">
    <property type="entry name" value="Acyl-CoA N-acyltransferases (Nat)"/>
    <property type="match status" value="1"/>
</dbReference>
<dbReference type="GO" id="GO:0004343">
    <property type="term" value="F:glucosamine 6-phosphate N-acetyltransferase activity"/>
    <property type="evidence" value="ECO:0007669"/>
    <property type="project" value="TreeGrafter"/>
</dbReference>
<dbReference type="EMBL" id="QJJQ01000006">
    <property type="protein sequence ID" value="PXW87078.1"/>
    <property type="molecule type" value="Genomic_DNA"/>
</dbReference>
<dbReference type="PANTHER" id="PTHR13355">
    <property type="entry name" value="GLUCOSAMINE 6-PHOSPHATE N-ACETYLTRANSFERASE"/>
    <property type="match status" value="1"/>
</dbReference>
<dbReference type="CDD" id="cd04301">
    <property type="entry name" value="NAT_SF"/>
    <property type="match status" value="1"/>
</dbReference>
<dbReference type="InterPro" id="IPR000182">
    <property type="entry name" value="GNAT_dom"/>
</dbReference>
<dbReference type="PANTHER" id="PTHR13355:SF11">
    <property type="entry name" value="GLUCOSAMINE 6-PHOSPHATE N-ACETYLTRANSFERASE"/>
    <property type="match status" value="1"/>
</dbReference>
<dbReference type="InterPro" id="IPR039143">
    <property type="entry name" value="GNPNAT1-like"/>
</dbReference>
<keyword evidence="2" id="KW-0808">Transferase</keyword>